<reference evidence="1 2" key="1">
    <citation type="submission" date="2014-04" db="EMBL/GenBank/DDBJ databases">
        <title>Evolutionary Origins and Diversification of the Mycorrhizal Mutualists.</title>
        <authorList>
            <consortium name="DOE Joint Genome Institute"/>
            <consortium name="Mycorrhizal Genomics Consortium"/>
            <person name="Kohler A."/>
            <person name="Kuo A."/>
            <person name="Nagy L.G."/>
            <person name="Floudas D."/>
            <person name="Copeland A."/>
            <person name="Barry K.W."/>
            <person name="Cichocki N."/>
            <person name="Veneault-Fourrey C."/>
            <person name="LaButti K."/>
            <person name="Lindquist E.A."/>
            <person name="Lipzen A."/>
            <person name="Lundell T."/>
            <person name="Morin E."/>
            <person name="Murat C."/>
            <person name="Riley R."/>
            <person name="Ohm R."/>
            <person name="Sun H."/>
            <person name="Tunlid A."/>
            <person name="Henrissat B."/>
            <person name="Grigoriev I.V."/>
            <person name="Hibbett D.S."/>
            <person name="Martin F."/>
        </authorList>
    </citation>
    <scope>NUCLEOTIDE SEQUENCE [LARGE SCALE GENOMIC DNA]</scope>
    <source>
        <strain evidence="1 2">FD-317 M1</strain>
    </source>
</reference>
<dbReference type="Proteomes" id="UP000053593">
    <property type="component" value="Unassembled WGS sequence"/>
</dbReference>
<proteinExistence type="predicted"/>
<organism evidence="1 2">
    <name type="scientific">Collybiopsis luxurians FD-317 M1</name>
    <dbReference type="NCBI Taxonomy" id="944289"/>
    <lineage>
        <taxon>Eukaryota</taxon>
        <taxon>Fungi</taxon>
        <taxon>Dikarya</taxon>
        <taxon>Basidiomycota</taxon>
        <taxon>Agaricomycotina</taxon>
        <taxon>Agaricomycetes</taxon>
        <taxon>Agaricomycetidae</taxon>
        <taxon>Agaricales</taxon>
        <taxon>Marasmiineae</taxon>
        <taxon>Omphalotaceae</taxon>
        <taxon>Collybiopsis</taxon>
        <taxon>Collybiopsis luxurians</taxon>
    </lineage>
</organism>
<dbReference type="HOGENOM" id="CLU_205457_0_0_1"/>
<evidence type="ECO:0000313" key="2">
    <source>
        <dbReference type="Proteomes" id="UP000053593"/>
    </source>
</evidence>
<protein>
    <submittedName>
        <fullName evidence="1">Uncharacterized protein</fullName>
    </submittedName>
</protein>
<sequence>MLNRFQQQSKQLSQYLGTFPSTTQTRPGYGIDIFSTGFISRANADTELPHSILNSASILGSSPYTFQ</sequence>
<name>A0A0D0C267_9AGAR</name>
<accession>A0A0D0C267</accession>
<keyword evidence="2" id="KW-1185">Reference proteome</keyword>
<dbReference type="EMBL" id="KN834798">
    <property type="protein sequence ID" value="KIK56399.1"/>
    <property type="molecule type" value="Genomic_DNA"/>
</dbReference>
<evidence type="ECO:0000313" key="1">
    <source>
        <dbReference type="EMBL" id="KIK56399.1"/>
    </source>
</evidence>
<dbReference type="AlphaFoldDB" id="A0A0D0C267"/>
<gene>
    <name evidence="1" type="ORF">GYMLUDRAFT_47168</name>
</gene>